<accession>A0A7X1NM24</accession>
<keyword evidence="2" id="KW-0378">Hydrolase</keyword>
<dbReference type="EMBL" id="VJXX01000001">
    <property type="protein sequence ID" value="MPY09287.1"/>
    <property type="molecule type" value="Genomic_DNA"/>
</dbReference>
<comment type="caution">
    <text evidence="2">The sequence shown here is derived from an EMBL/GenBank/DDBJ whole genome shotgun (WGS) entry which is preliminary data.</text>
</comment>
<evidence type="ECO:0000313" key="2">
    <source>
        <dbReference type="EMBL" id="MPY09287.1"/>
    </source>
</evidence>
<sequence>MSPDDGGYLHLTGTVLLSPTRTVRDVYVRDGRFTFARPSGPPARVLEGWVLPGLVDAHCHVGLDGRGLVPDDVAERQALEDRDAGTLLIRDAGVVNDTRWIQQREDLPRLVRAGRHVARTRRYFRDYAVEVEPEHLAAAVAEQARRGDGWVKIVGDWIDRGLGDLAPAFPPRAIREAVDAAHAEGARVTAHCFAAETLDAMLDAGIDCIEHATGMLPRHVPRFVEQRVAIVPTLINIDTFPAIADGAAGKYPDYAAHMRTLWGGRHAMVQRAFDAGVPVFAGTDAGSVIAHGRLPDEVAALAAAGLGPVAALDAACWSARTWLGFPGIEEGAAADAVICAADPRVDVGTLAALRAVVLRGRVVDRRPRE</sequence>
<keyword evidence="3" id="KW-1185">Reference proteome</keyword>
<dbReference type="OrthoDB" id="3451205at2"/>
<organism evidence="2 3">
    <name type="scientific">Arthrobacter bussei</name>
    <dbReference type="NCBI Taxonomy" id="2594179"/>
    <lineage>
        <taxon>Bacteria</taxon>
        <taxon>Bacillati</taxon>
        <taxon>Actinomycetota</taxon>
        <taxon>Actinomycetes</taxon>
        <taxon>Micrococcales</taxon>
        <taxon>Micrococcaceae</taxon>
        <taxon>Arthrobacter</taxon>
    </lineage>
</organism>
<dbReference type="SUPFAM" id="SSF51556">
    <property type="entry name" value="Metallo-dependent hydrolases"/>
    <property type="match status" value="1"/>
</dbReference>
<evidence type="ECO:0000313" key="3">
    <source>
        <dbReference type="Proteomes" id="UP000326464"/>
    </source>
</evidence>
<dbReference type="PANTHER" id="PTHR43135:SF4">
    <property type="entry name" value="AMIDOHYDROLASE-RELATED DOMAIN-CONTAINING PROTEIN"/>
    <property type="match status" value="1"/>
</dbReference>
<dbReference type="InterPro" id="IPR032466">
    <property type="entry name" value="Metal_Hydrolase"/>
</dbReference>
<dbReference type="RefSeq" id="WP_152811613.1">
    <property type="nucleotide sequence ID" value="NZ_VJXX01000001.1"/>
</dbReference>
<dbReference type="Proteomes" id="UP000326464">
    <property type="component" value="Unassembled WGS sequence"/>
</dbReference>
<dbReference type="Gene3D" id="3.20.20.140">
    <property type="entry name" value="Metal-dependent hydrolases"/>
    <property type="match status" value="1"/>
</dbReference>
<dbReference type="AlphaFoldDB" id="A0A7X1NM24"/>
<dbReference type="InterPro" id="IPR051781">
    <property type="entry name" value="Metallo-dep_Hydrolase"/>
</dbReference>
<dbReference type="PANTHER" id="PTHR43135">
    <property type="entry name" value="ALPHA-D-RIBOSE 1-METHYLPHOSPHONATE 5-TRIPHOSPHATE DIPHOSPHATASE"/>
    <property type="match status" value="1"/>
</dbReference>
<dbReference type="InterPro" id="IPR006680">
    <property type="entry name" value="Amidohydro-rel"/>
</dbReference>
<dbReference type="Pfam" id="PF01979">
    <property type="entry name" value="Amidohydro_1"/>
    <property type="match status" value="1"/>
</dbReference>
<feature type="domain" description="Amidohydrolase-related" evidence="1">
    <location>
        <begin position="49"/>
        <end position="349"/>
    </location>
</feature>
<name>A0A7X1NM24_9MICC</name>
<reference evidence="3" key="1">
    <citation type="submission" date="2019-07" db="EMBL/GenBank/DDBJ databases">
        <title>Arthrobacter KR32 sp. nov., isolated from mountain cheese made of cows milk.</title>
        <authorList>
            <person name="Flegler A."/>
        </authorList>
    </citation>
    <scope>NUCLEOTIDE SEQUENCE [LARGE SCALE GENOMIC DNA]</scope>
    <source>
        <strain evidence="3">KR32</strain>
    </source>
</reference>
<protein>
    <submittedName>
        <fullName evidence="2">Amidohydrolase family protein</fullName>
    </submittedName>
</protein>
<dbReference type="GO" id="GO:0016810">
    <property type="term" value="F:hydrolase activity, acting on carbon-nitrogen (but not peptide) bonds"/>
    <property type="evidence" value="ECO:0007669"/>
    <property type="project" value="InterPro"/>
</dbReference>
<gene>
    <name evidence="2" type="ORF">FNH21_00850</name>
</gene>
<dbReference type="Gene3D" id="2.30.40.10">
    <property type="entry name" value="Urease, subunit C, domain 1"/>
    <property type="match status" value="1"/>
</dbReference>
<dbReference type="InterPro" id="IPR011059">
    <property type="entry name" value="Metal-dep_hydrolase_composite"/>
</dbReference>
<proteinExistence type="predicted"/>
<evidence type="ECO:0000259" key="1">
    <source>
        <dbReference type="Pfam" id="PF01979"/>
    </source>
</evidence>